<proteinExistence type="predicted"/>
<keyword evidence="3" id="KW-1185">Reference proteome</keyword>
<dbReference type="SUPFAM" id="SSF52777">
    <property type="entry name" value="CoA-dependent acyltransferases"/>
    <property type="match status" value="2"/>
</dbReference>
<dbReference type="InterPro" id="IPR023213">
    <property type="entry name" value="CAT-like_dom_sf"/>
</dbReference>
<protein>
    <recommendedName>
        <fullName evidence="4">Condensation domain-containing protein</fullName>
    </recommendedName>
</protein>
<evidence type="ECO:0000256" key="1">
    <source>
        <dbReference type="SAM" id="MobiDB-lite"/>
    </source>
</evidence>
<evidence type="ECO:0008006" key="4">
    <source>
        <dbReference type="Google" id="ProtNLM"/>
    </source>
</evidence>
<dbReference type="AlphaFoldDB" id="X5DPK5"/>
<dbReference type="Gene3D" id="3.30.559.10">
    <property type="entry name" value="Chloramphenicol acetyltransferase-like domain"/>
    <property type="match status" value="1"/>
</dbReference>
<dbReference type="STRING" id="1404245.CGLY_00745"/>
<dbReference type="RefSeq" id="WP_052539397.1">
    <property type="nucleotide sequence ID" value="NZ_CP006842.1"/>
</dbReference>
<dbReference type="KEGG" id="cgy:CGLY_00745"/>
<feature type="region of interest" description="Disordered" evidence="1">
    <location>
        <begin position="36"/>
        <end position="60"/>
    </location>
</feature>
<dbReference type="EMBL" id="CP006842">
    <property type="protein sequence ID" value="AHW62597.1"/>
    <property type="molecule type" value="Genomic_DNA"/>
</dbReference>
<sequence>MEYTELSAYRLHAGHVTTWTPTATDAWAVDPRPLSSNHEAHVRESLSSPSTGAPGESPRGDNWIGTAFRIHHPFDAEVFSATLRLWMVRHEAYRTTAVAGTVGDTGVEGDALHRETLPADAVDVSAQPVGHLPDAGSVHDFLDRHFATEVSALRWPHLTVATVGPDAESEGDPAVSLGSQDGPWFTVVFAADHAVMDAYTQIVSIAELREVYAAQLADRTPELPLAGSHVDYSRVERDLADSLTVDHPVVQRWRDFLVGAEAAERASATPRLPLAGAHSDAERDVQQVSTSMWLLGEVDATVFGQLSKRYGGSQVTGLLAALKVAAARADRDGLCGDTFRYVMPMHTRTSPEFALSAGWFVGLMPVEDPMPRGAAFSEAVSATTAAVKENRDLVAYPYPKVAELLEVTEPPRFVVSYVDTRFIPGAEDWTPHDRTLRGVAYSSTDVYIWVVRTKGGVNISMRYPDAPCTRDSVRALVAEYFAVLHSVVDTGDAASLPFGAAEAGETAGETVGEPVYEG</sequence>
<evidence type="ECO:0000313" key="2">
    <source>
        <dbReference type="EMBL" id="AHW62597.1"/>
    </source>
</evidence>
<dbReference type="Gene3D" id="3.30.559.30">
    <property type="entry name" value="Nonribosomal peptide synthetase, condensation domain"/>
    <property type="match status" value="1"/>
</dbReference>
<dbReference type="eggNOG" id="COG1020">
    <property type="taxonomic scope" value="Bacteria"/>
</dbReference>
<dbReference type="HOGENOM" id="CLU_034647_1_0_11"/>
<evidence type="ECO:0000313" key="3">
    <source>
        <dbReference type="Proteomes" id="UP000023703"/>
    </source>
</evidence>
<reference evidence="2 3" key="1">
    <citation type="journal article" date="2015" name="Int. J. Syst. Evol. Microbiol.">
        <title>Revisiting Corynebacterium glyciniphilum (ex Kubota et al., 1972) sp. nov., nom. rev., isolated from putrefied banana.</title>
        <authorList>
            <person name="Al-Dilaimi A."/>
            <person name="Bednarz H."/>
            <person name="Lomker A."/>
            <person name="Niehaus K."/>
            <person name="Kalinowski J."/>
            <person name="Ruckert C."/>
        </authorList>
    </citation>
    <scope>NUCLEOTIDE SEQUENCE [LARGE SCALE GENOMIC DNA]</scope>
    <source>
        <strain evidence="2">AJ 3170</strain>
    </source>
</reference>
<accession>X5DPK5</accession>
<dbReference type="Proteomes" id="UP000023703">
    <property type="component" value="Chromosome"/>
</dbReference>
<name>X5DPK5_9CORY</name>
<organism evidence="2 3">
    <name type="scientific">Corynebacterium glyciniphilum AJ 3170</name>
    <dbReference type="NCBI Taxonomy" id="1404245"/>
    <lineage>
        <taxon>Bacteria</taxon>
        <taxon>Bacillati</taxon>
        <taxon>Actinomycetota</taxon>
        <taxon>Actinomycetes</taxon>
        <taxon>Mycobacteriales</taxon>
        <taxon>Corynebacteriaceae</taxon>
        <taxon>Corynebacterium</taxon>
    </lineage>
</organism>
<gene>
    <name evidence="2" type="ORF">CGLY_00745</name>
</gene>